<sequence length="1366" mass="150761">MPVSGREETGVQSFDGQFSGLIAAVPIKKRRFPLIPTLSALSGEQVSLTEETESLQKDNSSTPQGSTVSNASVADAPIKKRRLPSVQVSSSMGEISSLPEESNASHRENSCSTLVSTLSTNSSVSSDTNKNPAFEEKNTTSDVTNAIIAQSNSNYVNPKTEESDLATHSRASDDADRKEKLIASESYEEKSEPQVKKENSELFLAAKESLALNIGSKISKPGVEEKYKREGCASTNLSLVFKEHLSPAMAGLDIVESFQKTEKAEPVSLKLSLSKEEGGSKSFNDDAKTNRANWDLNTTMDAWEEPGSDATSGKTSTSGSGLQIGTALNDNNVMCFTGMEPTGTASLRHTTTENLNKSVMISSRLSQQFKHVNPSNLCFASCLPKYTGEPSRLSVKQKSDCVTPTLSLSNVSASAVDGNKNSVRTVKSEPLDENLKQDLKDAKPSSVGSLDGVIVKHELVEHSRVDSIKTSSEGSNLKLLDPKFVKSEPGHSKNQENPMMVECVSNQMGVELPQESDNRSSFEKPVTLESVPFSAGMACSSVEAICSEHLATSASIVNHLENHASTDEACIGEKPSQGDCSGDQQAPPETVATAMVDNAESGPAMKDCARGNEENADDAEGCRLKLMNERALDPQCSGEDGVSDDEKITLSADMLEDDSYGYDDESDGTHSLTVAMDIEQHGEEDDDYEDGEVREPLKHSVAEKSVCVVREVERIVSSDCDDGKQIEKEVLIGDCLTSSRIEEYDKRTVTRNKTNCGKDGIDSESIDMSDNVTDTIVCLKESLEAEEPTIGPQIRSLDHSERNKVLNTVEAKLLSDQGNNGSNEVDVAQCADEVVKNLDMVRKTDSDLPKMEVSVNIDDASKDVSNGGNQGRIINLAQAASSLSPTKSRSIPGRGLSSQAGRDLLPDAFQQEKVHGGRDDVYIDGPCKFSRERLQDISPRNSRLSFVRGRGRMNTRIDSCRGEWKSDRDFAGEFYNGPSHFRGPRHKFVPAVHDSESEYNNVVHDGSFVGNNRFGRKSLNDERPVGRHIALRRRSPGGREMQMGHRIPRTMSPNRCVGDDGSEFVSMRHGEKFMRGYPEDTLDPIFSRPQPFDRGDGRFTRGTRNFIQRRGPPRIHSKSPIRSRSRSPGPWSSPRRRSPRGSPDGYGGHPDMAHRRYRVDRMRSPDGPVFSGERRVVRRHVSPPYMSRPSNDTRDFDSGRGRGHPRSVVSNRGTSGRVLFRNRRFDGGDPQDRADNDEYFGGPMHSGRQFELNGEGNGDERRRYERRGPVRSFRPPYNGSVGENFDLDAEDGSRPYRFCAADSEFQERSNLRERDFDRRIKSRPANMPPRRTRNIDEQEANYRNNGQEVWSDDGFDDISRVKRKRF</sequence>
<feature type="region of interest" description="Disordered" evidence="1">
    <location>
        <begin position="1036"/>
        <end position="1056"/>
    </location>
</feature>
<dbReference type="EMBL" id="JAWXYG010000001">
    <property type="protein sequence ID" value="KAK4284061.1"/>
    <property type="molecule type" value="Genomic_DNA"/>
</dbReference>
<dbReference type="Proteomes" id="UP001293593">
    <property type="component" value="Unassembled WGS sequence"/>
</dbReference>
<feature type="compositionally biased region" description="Low complexity" evidence="1">
    <location>
        <begin position="308"/>
        <end position="321"/>
    </location>
</feature>
<feature type="compositionally biased region" description="Polar residues" evidence="1">
    <location>
        <begin position="140"/>
        <end position="157"/>
    </location>
</feature>
<feature type="compositionally biased region" description="Basic residues" evidence="1">
    <location>
        <begin position="1111"/>
        <end position="1125"/>
    </location>
</feature>
<reference evidence="2" key="1">
    <citation type="submission" date="2023-10" db="EMBL/GenBank/DDBJ databases">
        <title>Chromosome-level genome of the transformable northern wattle, Acacia crassicarpa.</title>
        <authorList>
            <person name="Massaro I."/>
            <person name="Sinha N.R."/>
            <person name="Poethig S."/>
            <person name="Leichty A.R."/>
        </authorList>
    </citation>
    <scope>NUCLEOTIDE SEQUENCE</scope>
    <source>
        <strain evidence="2">Acra3RX</strain>
        <tissue evidence="2">Leaf</tissue>
    </source>
</reference>
<proteinExistence type="predicted"/>
<feature type="compositionally biased region" description="Basic and acidic residues" evidence="1">
    <location>
        <begin position="159"/>
        <end position="177"/>
    </location>
</feature>
<gene>
    <name evidence="2" type="ORF">QN277_000940</name>
</gene>
<feature type="compositionally biased region" description="Low complexity" evidence="1">
    <location>
        <begin position="110"/>
        <end position="126"/>
    </location>
</feature>
<feature type="region of interest" description="Disordered" evidence="1">
    <location>
        <begin position="1310"/>
        <end position="1354"/>
    </location>
</feature>
<dbReference type="PANTHER" id="PTHR34536:SF4">
    <property type="entry name" value="BTZ DOMAIN-CONTAINING PROTEIN"/>
    <property type="match status" value="1"/>
</dbReference>
<evidence type="ECO:0000313" key="3">
    <source>
        <dbReference type="Proteomes" id="UP001293593"/>
    </source>
</evidence>
<feature type="region of interest" description="Disordered" evidence="1">
    <location>
        <begin position="1075"/>
        <end position="1284"/>
    </location>
</feature>
<comment type="caution">
    <text evidence="2">The sequence shown here is derived from an EMBL/GenBank/DDBJ whole genome shotgun (WGS) entry which is preliminary data.</text>
</comment>
<feature type="compositionally biased region" description="Basic and acidic residues" evidence="1">
    <location>
        <begin position="1258"/>
        <end position="1268"/>
    </location>
</feature>
<feature type="region of interest" description="Disordered" evidence="1">
    <location>
        <begin position="301"/>
        <end position="321"/>
    </location>
</feature>
<name>A0AAE1TGI4_9FABA</name>
<accession>A0AAE1TGI4</accession>
<feature type="compositionally biased region" description="Basic and acidic residues" evidence="1">
    <location>
        <begin position="1191"/>
        <end position="1200"/>
    </location>
</feature>
<feature type="compositionally biased region" description="Polar residues" evidence="1">
    <location>
        <begin position="86"/>
        <end position="102"/>
    </location>
</feature>
<feature type="region of interest" description="Disordered" evidence="1">
    <location>
        <begin position="49"/>
        <end position="177"/>
    </location>
</feature>
<feature type="compositionally biased region" description="Basic and acidic residues" evidence="1">
    <location>
        <begin position="1151"/>
        <end position="1164"/>
    </location>
</feature>
<organism evidence="2 3">
    <name type="scientific">Acacia crassicarpa</name>
    <name type="common">northern wattle</name>
    <dbReference type="NCBI Taxonomy" id="499986"/>
    <lineage>
        <taxon>Eukaryota</taxon>
        <taxon>Viridiplantae</taxon>
        <taxon>Streptophyta</taxon>
        <taxon>Embryophyta</taxon>
        <taxon>Tracheophyta</taxon>
        <taxon>Spermatophyta</taxon>
        <taxon>Magnoliopsida</taxon>
        <taxon>eudicotyledons</taxon>
        <taxon>Gunneridae</taxon>
        <taxon>Pentapetalae</taxon>
        <taxon>rosids</taxon>
        <taxon>fabids</taxon>
        <taxon>Fabales</taxon>
        <taxon>Fabaceae</taxon>
        <taxon>Caesalpinioideae</taxon>
        <taxon>mimosoid clade</taxon>
        <taxon>Acacieae</taxon>
        <taxon>Acacia</taxon>
    </lineage>
</organism>
<keyword evidence="3" id="KW-1185">Reference proteome</keyword>
<dbReference type="PANTHER" id="PTHR34536">
    <property type="entry name" value="DENTIN SIALOPHOSPHOPROTEIN-LIKE PROTEIN"/>
    <property type="match status" value="1"/>
</dbReference>
<protein>
    <submittedName>
        <fullName evidence="2">Uncharacterized protein</fullName>
    </submittedName>
</protein>
<evidence type="ECO:0000313" key="2">
    <source>
        <dbReference type="EMBL" id="KAK4284061.1"/>
    </source>
</evidence>
<feature type="compositionally biased region" description="Basic and acidic residues" evidence="1">
    <location>
        <begin position="1223"/>
        <end position="1236"/>
    </location>
</feature>
<feature type="compositionally biased region" description="Polar residues" evidence="1">
    <location>
        <begin position="57"/>
        <end position="72"/>
    </location>
</feature>
<evidence type="ECO:0000256" key="1">
    <source>
        <dbReference type="SAM" id="MobiDB-lite"/>
    </source>
</evidence>
<feature type="compositionally biased region" description="Basic and acidic residues" evidence="1">
    <location>
        <begin position="1310"/>
        <end position="1319"/>
    </location>
</feature>